<reference evidence="12" key="1">
    <citation type="submission" date="2015-07" db="EMBL/GenBank/DDBJ databases">
        <title>Fjat-14235 jcm11544.</title>
        <authorList>
            <person name="Liu B."/>
            <person name="Wang J."/>
            <person name="Zhu Y."/>
            <person name="Liu G."/>
            <person name="Chen Q."/>
            <person name="Chen Z."/>
            <person name="Lan J."/>
            <person name="Che J."/>
            <person name="Ge C."/>
            <person name="Shi H."/>
            <person name="Pan Z."/>
            <person name="Liu X."/>
        </authorList>
    </citation>
    <scope>NUCLEOTIDE SEQUENCE [LARGE SCALE GENOMIC DNA]</scope>
    <source>
        <strain evidence="12">JCM 11544</strain>
    </source>
</reference>
<dbReference type="OrthoDB" id="7933886at2"/>
<dbReference type="STRING" id="189381.GCA_900166615_02038"/>
<accession>A0A0J5SBN8</accession>
<dbReference type="PROSITE" id="PS51007">
    <property type="entry name" value="CYTC"/>
    <property type="match status" value="1"/>
</dbReference>
<feature type="binding site" description="axial binding residue" evidence="7">
    <location>
        <position position="81"/>
    </location>
    <ligand>
        <name>heme c</name>
        <dbReference type="ChEBI" id="CHEBI:61717"/>
    </ligand>
    <ligandPart>
        <name>Fe</name>
        <dbReference type="ChEBI" id="CHEBI:18248"/>
    </ligandPart>
</feature>
<evidence type="ECO:0000256" key="8">
    <source>
        <dbReference type="SAM" id="SignalP"/>
    </source>
</evidence>
<evidence type="ECO:0000256" key="6">
    <source>
        <dbReference type="PIRSR" id="PIRSR000025-1"/>
    </source>
</evidence>
<dbReference type="PROSITE" id="PS51257">
    <property type="entry name" value="PROKAR_LIPOPROTEIN"/>
    <property type="match status" value="1"/>
</dbReference>
<dbReference type="Pfam" id="PF13442">
    <property type="entry name" value="Cytochrome_CBB3"/>
    <property type="match status" value="1"/>
</dbReference>
<dbReference type="GO" id="GO:0005506">
    <property type="term" value="F:iron ion binding"/>
    <property type="evidence" value="ECO:0007669"/>
    <property type="project" value="InterPro"/>
</dbReference>
<comment type="caution">
    <text evidence="10">The sequence shown here is derived from an EMBL/GenBank/DDBJ whole genome shotgun (WGS) entry which is preliminary data.</text>
</comment>
<evidence type="ECO:0000256" key="1">
    <source>
        <dbReference type="ARBA" id="ARBA00022448"/>
    </source>
</evidence>
<dbReference type="RefSeq" id="WP_048006643.1">
    <property type="nucleotide sequence ID" value="NZ_CAXQIX010000009.1"/>
</dbReference>
<dbReference type="InterPro" id="IPR051811">
    <property type="entry name" value="Cytochrome_c550/c551-like"/>
</dbReference>
<feature type="binding site" description="covalent" evidence="6">
    <location>
        <position position="45"/>
    </location>
    <ligand>
        <name>heme c</name>
        <dbReference type="ChEBI" id="CHEBI:61717"/>
    </ligand>
</feature>
<dbReference type="Gene3D" id="1.10.760.10">
    <property type="entry name" value="Cytochrome c-like domain"/>
    <property type="match status" value="1"/>
</dbReference>
<keyword evidence="1" id="KW-0813">Transport</keyword>
<dbReference type="InterPro" id="IPR012218">
    <property type="entry name" value="Cyt_c_BACSU-c550-type"/>
</dbReference>
<name>A0A0J5SBN8_9BACI</name>
<reference evidence="10" key="2">
    <citation type="submission" date="2015-07" db="EMBL/GenBank/DDBJ databases">
        <title>MeaNS - Measles Nucleotide Surveillance Program.</title>
        <authorList>
            <person name="Tran T."/>
            <person name="Druce J."/>
        </authorList>
    </citation>
    <scope>NUCLEOTIDE SEQUENCE</scope>
    <source>
        <strain evidence="10">JCM 11544</strain>
    </source>
</reference>
<protein>
    <submittedName>
        <fullName evidence="11">Cytochrome C551</fullName>
    </submittedName>
</protein>
<gene>
    <name evidence="10" type="ORF">AF331_15905</name>
    <name evidence="11" type="ORF">AV649_12845</name>
</gene>
<dbReference type="PANTHER" id="PTHR37823">
    <property type="entry name" value="CYTOCHROME C-553-LIKE"/>
    <property type="match status" value="1"/>
</dbReference>
<keyword evidence="5 7" id="KW-0408">Iron</keyword>
<dbReference type="GO" id="GO:0016020">
    <property type="term" value="C:membrane"/>
    <property type="evidence" value="ECO:0007669"/>
    <property type="project" value="InterPro"/>
</dbReference>
<evidence type="ECO:0000256" key="3">
    <source>
        <dbReference type="ARBA" id="ARBA00022723"/>
    </source>
</evidence>
<evidence type="ECO:0000256" key="2">
    <source>
        <dbReference type="ARBA" id="ARBA00022617"/>
    </source>
</evidence>
<keyword evidence="8" id="KW-0732">Signal</keyword>
<keyword evidence="3 7" id="KW-0479">Metal-binding</keyword>
<comment type="PTM">
    <text evidence="6">Binds 1 heme c group covalently per subunit.</text>
</comment>
<dbReference type="EMBL" id="LQQY01000004">
    <property type="protein sequence ID" value="KZE52620.1"/>
    <property type="molecule type" value="Genomic_DNA"/>
</dbReference>
<sequence length="102" mass="10716">MKKKLIGALLGASLVLAACGNDESTETSTGQVDPEKIVNNKCTSCHGGNLEGGMGPALNNVGERLSKDEILHVIENGKGQMPKNLIKGEEADAVAEWLSNKK</sequence>
<evidence type="ECO:0000256" key="7">
    <source>
        <dbReference type="PIRSR" id="PIRSR000025-2"/>
    </source>
</evidence>
<dbReference type="GO" id="GO:0020037">
    <property type="term" value="F:heme binding"/>
    <property type="evidence" value="ECO:0007669"/>
    <property type="project" value="InterPro"/>
</dbReference>
<evidence type="ECO:0000313" key="12">
    <source>
        <dbReference type="Proteomes" id="UP000037405"/>
    </source>
</evidence>
<dbReference type="InterPro" id="IPR054782">
    <property type="entry name" value="Cytochro_C551"/>
</dbReference>
<dbReference type="NCBIfam" id="NF045774">
    <property type="entry name" value="cytochro_C551"/>
    <property type="match status" value="1"/>
</dbReference>
<dbReference type="InterPro" id="IPR009056">
    <property type="entry name" value="Cyt_c-like_dom"/>
</dbReference>
<dbReference type="Proteomes" id="UP000076510">
    <property type="component" value="Unassembled WGS sequence"/>
</dbReference>
<evidence type="ECO:0000313" key="11">
    <source>
        <dbReference type="EMBL" id="KZE52620.1"/>
    </source>
</evidence>
<feature type="binding site" description="covalent" evidence="6">
    <location>
        <position position="42"/>
    </location>
    <ligand>
        <name>heme c</name>
        <dbReference type="ChEBI" id="CHEBI:61717"/>
    </ligand>
</feature>
<dbReference type="PANTHER" id="PTHR37823:SF2">
    <property type="entry name" value="CYTOCHROME C-550"/>
    <property type="match status" value="1"/>
</dbReference>
<reference evidence="13" key="3">
    <citation type="submission" date="2016-01" db="EMBL/GenBank/DDBJ databases">
        <title>Whole genome sequencing of Bhargavaea cecembensis T14.</title>
        <authorList>
            <person name="Hong K.W."/>
        </authorList>
    </citation>
    <scope>NUCLEOTIDE SEQUENCE [LARGE SCALE GENOMIC DNA]</scope>
    <source>
        <strain evidence="13">M19</strain>
    </source>
</reference>
<dbReference type="AlphaFoldDB" id="A0A0J5SBN8"/>
<keyword evidence="2 6" id="KW-0349">Heme</keyword>
<dbReference type="GO" id="GO:0009055">
    <property type="term" value="F:electron transfer activity"/>
    <property type="evidence" value="ECO:0007669"/>
    <property type="project" value="InterPro"/>
</dbReference>
<feature type="signal peptide" evidence="8">
    <location>
        <begin position="1"/>
        <end position="17"/>
    </location>
</feature>
<dbReference type="SUPFAM" id="SSF46626">
    <property type="entry name" value="Cytochrome c"/>
    <property type="match status" value="1"/>
</dbReference>
<dbReference type="Proteomes" id="UP000037405">
    <property type="component" value="Unassembled WGS sequence"/>
</dbReference>
<dbReference type="EMBL" id="LGUE01000005">
    <property type="protein sequence ID" value="KON83657.1"/>
    <property type="molecule type" value="Genomic_DNA"/>
</dbReference>
<dbReference type="PIRSF" id="PIRSF000025">
    <property type="entry name" value="Cytc_Bsub_c550"/>
    <property type="match status" value="1"/>
</dbReference>
<feature type="chain" id="PRO_5038209496" evidence="8">
    <location>
        <begin position="18"/>
        <end position="102"/>
    </location>
</feature>
<feature type="domain" description="Cytochrome c" evidence="9">
    <location>
        <begin position="29"/>
        <end position="102"/>
    </location>
</feature>
<keyword evidence="12" id="KW-1185">Reference proteome</keyword>
<keyword evidence="4" id="KW-0249">Electron transport</keyword>
<evidence type="ECO:0000256" key="5">
    <source>
        <dbReference type="ARBA" id="ARBA00023004"/>
    </source>
</evidence>
<evidence type="ECO:0000259" key="9">
    <source>
        <dbReference type="PROSITE" id="PS51007"/>
    </source>
</evidence>
<evidence type="ECO:0000313" key="13">
    <source>
        <dbReference type="Proteomes" id="UP000076510"/>
    </source>
</evidence>
<evidence type="ECO:0000313" key="10">
    <source>
        <dbReference type="EMBL" id="KON83657.1"/>
    </source>
</evidence>
<proteinExistence type="predicted"/>
<evidence type="ECO:0000256" key="4">
    <source>
        <dbReference type="ARBA" id="ARBA00022982"/>
    </source>
</evidence>
<reference evidence="11" key="4">
    <citation type="submission" date="2016-01" db="EMBL/GenBank/DDBJ databases">
        <authorList>
            <person name="McClelland M."/>
            <person name="Jain A."/>
            <person name="Saraogi P."/>
            <person name="Mendelson R."/>
            <person name="Westerman R."/>
            <person name="SanMiguel P."/>
            <person name="Csonka L."/>
        </authorList>
    </citation>
    <scope>NUCLEOTIDE SEQUENCE</scope>
    <source>
        <strain evidence="11">M19</strain>
    </source>
</reference>
<feature type="binding site" description="axial binding residue" evidence="7">
    <location>
        <position position="46"/>
    </location>
    <ligand>
        <name>heme c</name>
        <dbReference type="ChEBI" id="CHEBI:61717"/>
    </ligand>
    <ligandPart>
        <name>Fe</name>
        <dbReference type="ChEBI" id="CHEBI:18248"/>
    </ligandPart>
</feature>
<dbReference type="PATRIC" id="fig|189381.10.peg.485"/>
<organism evidence="10 12">
    <name type="scientific">Rossellomorea marisflavi</name>
    <dbReference type="NCBI Taxonomy" id="189381"/>
    <lineage>
        <taxon>Bacteria</taxon>
        <taxon>Bacillati</taxon>
        <taxon>Bacillota</taxon>
        <taxon>Bacilli</taxon>
        <taxon>Bacillales</taxon>
        <taxon>Bacillaceae</taxon>
        <taxon>Rossellomorea</taxon>
    </lineage>
</organism>
<dbReference type="InterPro" id="IPR036909">
    <property type="entry name" value="Cyt_c-like_dom_sf"/>
</dbReference>